<gene>
    <name evidence="3" type="ORF">D8674_022616</name>
</gene>
<feature type="domain" description="HAT C-terminal dimerisation" evidence="2">
    <location>
        <begin position="334"/>
        <end position="396"/>
    </location>
</feature>
<dbReference type="InterPro" id="IPR012337">
    <property type="entry name" value="RNaseH-like_sf"/>
</dbReference>
<dbReference type="InterPro" id="IPR008906">
    <property type="entry name" value="HATC_C_dom"/>
</dbReference>
<protein>
    <submittedName>
        <fullName evidence="3">Zinc finger BED domain-containing protein RICESLEEPER 2-like</fullName>
    </submittedName>
</protein>
<evidence type="ECO:0000313" key="4">
    <source>
        <dbReference type="Proteomes" id="UP000327157"/>
    </source>
</evidence>
<sequence length="401" mass="46160">MEDADINEDGDSQSVDQSSQNGSNHMPPFIYSQHNMRRGLAKYIASTAQLLTSAEHVRFERFIKSYVQPQYSSVPLNLIRGDCLKLFNEKKNFMTSELCGFVGDVINSIAVQGLKLMEAHIEKIRRGILCLASSPARQEDFKPDMKTHWNSTLLMLQSCVDYKAAITDFYNGNHDSDLLCEADWELGFVFMEFLSVFYEVAVSFGSRVYSSSSCMALHHLFCISFTFSKHKVHSGFKAIYDIMESEFRSYCEFMLPSFCLAKAMDPRMKLCGVQHIVNNISKFTEPCTTSNSKRRRLDIHASWREYVRQEDIRQYGPTELHIYLGINYAGSMTEKEYDNLDVLAWWKLREGMFPLLSVCAIAPEFVFSSAGKQVLDHRRSMQSPKMLDCMFCLKDWEDARH</sequence>
<feature type="compositionally biased region" description="Acidic residues" evidence="1">
    <location>
        <begin position="1"/>
        <end position="11"/>
    </location>
</feature>
<evidence type="ECO:0000259" key="2">
    <source>
        <dbReference type="Pfam" id="PF05699"/>
    </source>
</evidence>
<comment type="caution">
    <text evidence="3">The sequence shown here is derived from an EMBL/GenBank/DDBJ whole genome shotgun (WGS) entry which is preliminary data.</text>
</comment>
<dbReference type="EMBL" id="SMOL01000402">
    <property type="protein sequence ID" value="KAB2616028.1"/>
    <property type="molecule type" value="Genomic_DNA"/>
</dbReference>
<name>A0A5N5GKZ4_9ROSA</name>
<accession>A0A5N5GKZ4</accession>
<feature type="region of interest" description="Disordered" evidence="1">
    <location>
        <begin position="1"/>
        <end position="28"/>
    </location>
</feature>
<dbReference type="Pfam" id="PF05699">
    <property type="entry name" value="Dimer_Tnp_hAT"/>
    <property type="match status" value="1"/>
</dbReference>
<feature type="compositionally biased region" description="Low complexity" evidence="1">
    <location>
        <begin position="12"/>
        <end position="24"/>
    </location>
</feature>
<dbReference type="SUPFAM" id="SSF53098">
    <property type="entry name" value="Ribonuclease H-like"/>
    <property type="match status" value="1"/>
</dbReference>
<keyword evidence="4" id="KW-1185">Reference proteome</keyword>
<evidence type="ECO:0000256" key="1">
    <source>
        <dbReference type="SAM" id="MobiDB-lite"/>
    </source>
</evidence>
<reference evidence="3 4" key="3">
    <citation type="submission" date="2019-11" db="EMBL/GenBank/DDBJ databases">
        <title>A de novo genome assembly of a pear dwarfing rootstock.</title>
        <authorList>
            <person name="Wang F."/>
            <person name="Wang J."/>
            <person name="Li S."/>
            <person name="Zhang Y."/>
            <person name="Fang M."/>
            <person name="Ma L."/>
            <person name="Zhao Y."/>
            <person name="Jiang S."/>
        </authorList>
    </citation>
    <scope>NUCLEOTIDE SEQUENCE [LARGE SCALE GENOMIC DNA]</scope>
    <source>
        <strain evidence="3">S2</strain>
        <tissue evidence="3">Leaf</tissue>
    </source>
</reference>
<organism evidence="3 4">
    <name type="scientific">Pyrus ussuriensis x Pyrus communis</name>
    <dbReference type="NCBI Taxonomy" id="2448454"/>
    <lineage>
        <taxon>Eukaryota</taxon>
        <taxon>Viridiplantae</taxon>
        <taxon>Streptophyta</taxon>
        <taxon>Embryophyta</taxon>
        <taxon>Tracheophyta</taxon>
        <taxon>Spermatophyta</taxon>
        <taxon>Magnoliopsida</taxon>
        <taxon>eudicotyledons</taxon>
        <taxon>Gunneridae</taxon>
        <taxon>Pentapetalae</taxon>
        <taxon>rosids</taxon>
        <taxon>fabids</taxon>
        <taxon>Rosales</taxon>
        <taxon>Rosaceae</taxon>
        <taxon>Amygdaloideae</taxon>
        <taxon>Maleae</taxon>
        <taxon>Pyrus</taxon>
    </lineage>
</organism>
<dbReference type="GO" id="GO:0046983">
    <property type="term" value="F:protein dimerization activity"/>
    <property type="evidence" value="ECO:0007669"/>
    <property type="project" value="InterPro"/>
</dbReference>
<dbReference type="PANTHER" id="PTHR23272:SF184">
    <property type="entry name" value="OS03G0311250 PROTEIN"/>
    <property type="match status" value="1"/>
</dbReference>
<reference evidence="4" key="2">
    <citation type="submission" date="2019-10" db="EMBL/GenBank/DDBJ databases">
        <title>A de novo genome assembly of a pear dwarfing rootstock.</title>
        <authorList>
            <person name="Wang F."/>
            <person name="Wang J."/>
            <person name="Li S."/>
            <person name="Zhang Y."/>
            <person name="Fang M."/>
            <person name="Ma L."/>
            <person name="Zhao Y."/>
            <person name="Jiang S."/>
        </authorList>
    </citation>
    <scope>NUCLEOTIDE SEQUENCE [LARGE SCALE GENOMIC DNA]</scope>
</reference>
<evidence type="ECO:0000313" key="3">
    <source>
        <dbReference type="EMBL" id="KAB2616028.1"/>
    </source>
</evidence>
<reference evidence="3 4" key="1">
    <citation type="submission" date="2019-09" db="EMBL/GenBank/DDBJ databases">
        <authorList>
            <person name="Ou C."/>
        </authorList>
    </citation>
    <scope>NUCLEOTIDE SEQUENCE [LARGE SCALE GENOMIC DNA]</scope>
    <source>
        <strain evidence="3">S2</strain>
        <tissue evidence="3">Leaf</tissue>
    </source>
</reference>
<dbReference type="Proteomes" id="UP000327157">
    <property type="component" value="Chromosome 3"/>
</dbReference>
<dbReference type="PANTHER" id="PTHR23272">
    <property type="entry name" value="BED FINGER-RELATED"/>
    <property type="match status" value="1"/>
</dbReference>
<dbReference type="AlphaFoldDB" id="A0A5N5GKZ4"/>
<dbReference type="OrthoDB" id="1514276at2759"/>
<proteinExistence type="predicted"/>